<name>I0Z9S7_COCSC</name>
<comment type="similarity">
    <text evidence="9">Belongs to the class-I pyridoxal-phosphate-dependent aminotransferase family. Alanine aminotransferase subfamily.</text>
</comment>
<dbReference type="FunFam" id="3.90.1150.10:FF:000010">
    <property type="entry name" value="Alanine aminotransferase 2"/>
    <property type="match status" value="1"/>
</dbReference>
<feature type="domain" description="Aminotransferase class I/classII large" evidence="12">
    <location>
        <begin position="148"/>
        <end position="505"/>
    </location>
</feature>
<dbReference type="Proteomes" id="UP000007264">
    <property type="component" value="Unassembled WGS sequence"/>
</dbReference>
<comment type="caution">
    <text evidence="13">The sequence shown here is derived from an EMBL/GenBank/DDBJ whole genome shotgun (WGS) entry which is preliminary data.</text>
</comment>
<evidence type="ECO:0000256" key="9">
    <source>
        <dbReference type="ARBA" id="ARBA00025785"/>
    </source>
</evidence>
<evidence type="ECO:0000256" key="11">
    <source>
        <dbReference type="SAM" id="MobiDB-lite"/>
    </source>
</evidence>
<dbReference type="Gene3D" id="1.10.287.1970">
    <property type="match status" value="1"/>
</dbReference>
<dbReference type="eggNOG" id="KOG0258">
    <property type="taxonomic scope" value="Eukaryota"/>
</dbReference>
<evidence type="ECO:0000313" key="14">
    <source>
        <dbReference type="Proteomes" id="UP000007264"/>
    </source>
</evidence>
<dbReference type="OrthoDB" id="1732682at2759"/>
<dbReference type="GO" id="GO:0009853">
    <property type="term" value="P:photorespiration"/>
    <property type="evidence" value="ECO:0007669"/>
    <property type="project" value="TreeGrafter"/>
</dbReference>
<dbReference type="PANTHER" id="PTHR11751">
    <property type="entry name" value="ALANINE AMINOTRANSFERASE"/>
    <property type="match status" value="1"/>
</dbReference>
<dbReference type="EMBL" id="AGSI01000001">
    <property type="protein sequence ID" value="EIE27396.1"/>
    <property type="molecule type" value="Genomic_DNA"/>
</dbReference>
<dbReference type="PANTHER" id="PTHR11751:SF373">
    <property type="entry name" value="GLUTAMATE--GLYOXYLATE AMINOTRANSFERASE 2"/>
    <property type="match status" value="1"/>
</dbReference>
<comment type="pathway">
    <text evidence="8">Photosynthesis; C4 acid pathway.</text>
</comment>
<evidence type="ECO:0000256" key="3">
    <source>
        <dbReference type="ARBA" id="ARBA00011738"/>
    </source>
</evidence>
<dbReference type="GO" id="GO:0008453">
    <property type="term" value="F:alanine-glyoxylate transaminase activity"/>
    <property type="evidence" value="ECO:0007669"/>
    <property type="project" value="UniProtKB-EC"/>
</dbReference>
<dbReference type="Gene3D" id="3.90.1150.10">
    <property type="entry name" value="Aspartate Aminotransferase, domain 1"/>
    <property type="match status" value="1"/>
</dbReference>
<dbReference type="UniPathway" id="UPA00528">
    <property type="reaction ID" value="UER00586"/>
</dbReference>
<dbReference type="GeneID" id="17045411"/>
<dbReference type="InterPro" id="IPR015424">
    <property type="entry name" value="PyrdxlP-dep_Trfase"/>
</dbReference>
<dbReference type="FunFam" id="3.40.640.10:FF:000012">
    <property type="entry name" value="alanine aminotransferase 2"/>
    <property type="match status" value="1"/>
</dbReference>
<dbReference type="STRING" id="574566.I0Z9S7"/>
<dbReference type="InterPro" id="IPR045088">
    <property type="entry name" value="ALAT1/2-like"/>
</dbReference>
<accession>I0Z9S7</accession>
<evidence type="ECO:0000259" key="12">
    <source>
        <dbReference type="Pfam" id="PF00155"/>
    </source>
</evidence>
<sequence length="523" mass="57427">MSLRRGLEQRSALWALCRSVSVAAGGPLTQRTHGFASLPDPIGDDSPPQNSKNGKVLHPDLLNENLVRAEYAVRGELYLRGEELRKQGKEIIFTNVGNPHVLGQKPLTFNRQVLSLIASPALLEHPEVGRLFPSDAIARAKQVLTYFPGGMGAYSDSRGAEGVRKEIAEFISKRDGYPSNPNNIFLTDGASPAVRYILNAIIRSDKDGILVPVPQYPLYSASIQLYGGELVGYNLKEETGWSMDIADVKKSVDDARARGIAVRALVFINPGNPTGQCLSYQNLEDIIKFAHEENIVLMADEVYQTNIFQDERPFVSCKKVMMDMGAPYSEQELVSFHTISKGALGECGMRGGMLEATNIHPDTIDQLYKIASINLSPNTFGQAGLALMVNPPKEGDPSHEQHEAEAAGIIASMRRRARMMTDGFNACEGITCNYTEGAMYSFPRLNLPPKALQAAKKAGKAPDTWYCLKLLDATGVLTVPGSGFGQEEGTFHLRTTILPQEDKIKDVIASFQKFHASFMDEYR</sequence>
<dbReference type="SUPFAM" id="SSF53383">
    <property type="entry name" value="PLP-dependent transferases"/>
    <property type="match status" value="1"/>
</dbReference>
<dbReference type="Gene3D" id="3.40.640.10">
    <property type="entry name" value="Type I PLP-dependent aspartate aminotransferase-like (Major domain)"/>
    <property type="match status" value="1"/>
</dbReference>
<dbReference type="RefSeq" id="XP_005651940.1">
    <property type="nucleotide sequence ID" value="XM_005651883.1"/>
</dbReference>
<comment type="subunit">
    <text evidence="3">Homodimer.</text>
</comment>
<dbReference type="FunFam" id="1.10.287.1970:FF:000001">
    <property type="entry name" value="Alanine aminotransferase 2"/>
    <property type="match status" value="1"/>
</dbReference>
<comment type="catalytic activity">
    <reaction evidence="10">
        <text>glycine + 2-oxoglutarate = glyoxylate + L-glutamate</text>
        <dbReference type="Rhea" id="RHEA:14089"/>
        <dbReference type="ChEBI" id="CHEBI:16810"/>
        <dbReference type="ChEBI" id="CHEBI:29985"/>
        <dbReference type="ChEBI" id="CHEBI:36655"/>
        <dbReference type="ChEBI" id="CHEBI:57305"/>
        <dbReference type="EC" id="2.6.1.4"/>
    </reaction>
</comment>
<evidence type="ECO:0000256" key="8">
    <source>
        <dbReference type="ARBA" id="ARBA00025709"/>
    </source>
</evidence>
<keyword evidence="4 13" id="KW-0032">Aminotransferase</keyword>
<protein>
    <submittedName>
        <fullName evidence="13">Alanine aminotransferase</fullName>
    </submittedName>
</protein>
<keyword evidence="6" id="KW-0663">Pyridoxal phosphate</keyword>
<dbReference type="GO" id="GO:0042853">
    <property type="term" value="P:L-alanine catabolic process"/>
    <property type="evidence" value="ECO:0007669"/>
    <property type="project" value="UniProtKB-UniPathway"/>
</dbReference>
<evidence type="ECO:0000256" key="5">
    <source>
        <dbReference type="ARBA" id="ARBA00022679"/>
    </source>
</evidence>
<evidence type="ECO:0000256" key="7">
    <source>
        <dbReference type="ARBA" id="ARBA00025708"/>
    </source>
</evidence>
<comment type="pathway">
    <text evidence="7">Amino-acid degradation; L-alanine degradation via transaminase pathway; pyruvate from L-alanine: step 1/1.</text>
</comment>
<dbReference type="InterPro" id="IPR015422">
    <property type="entry name" value="PyrdxlP-dep_Trfase_small"/>
</dbReference>
<keyword evidence="14" id="KW-1185">Reference proteome</keyword>
<evidence type="ECO:0000256" key="4">
    <source>
        <dbReference type="ARBA" id="ARBA00022576"/>
    </source>
</evidence>
<dbReference type="InterPro" id="IPR015421">
    <property type="entry name" value="PyrdxlP-dep_Trfase_major"/>
</dbReference>
<organism evidence="13 14">
    <name type="scientific">Coccomyxa subellipsoidea (strain C-169)</name>
    <name type="common">Green microalga</name>
    <dbReference type="NCBI Taxonomy" id="574566"/>
    <lineage>
        <taxon>Eukaryota</taxon>
        <taxon>Viridiplantae</taxon>
        <taxon>Chlorophyta</taxon>
        <taxon>core chlorophytes</taxon>
        <taxon>Trebouxiophyceae</taxon>
        <taxon>Trebouxiophyceae incertae sedis</taxon>
        <taxon>Coccomyxaceae</taxon>
        <taxon>Coccomyxa</taxon>
        <taxon>Coccomyxa subellipsoidea</taxon>
    </lineage>
</organism>
<feature type="region of interest" description="Disordered" evidence="11">
    <location>
        <begin position="33"/>
        <end position="57"/>
    </location>
</feature>
<reference evidence="13 14" key="1">
    <citation type="journal article" date="2012" name="Genome Biol.">
        <title>The genome of the polar eukaryotic microalga coccomyxa subellipsoidea reveals traits of cold adaptation.</title>
        <authorList>
            <person name="Blanc G."/>
            <person name="Agarkova I."/>
            <person name="Grimwood J."/>
            <person name="Kuo A."/>
            <person name="Brueggeman A."/>
            <person name="Dunigan D."/>
            <person name="Gurnon J."/>
            <person name="Ladunga I."/>
            <person name="Lindquist E."/>
            <person name="Lucas S."/>
            <person name="Pangilinan J."/>
            <person name="Proschold T."/>
            <person name="Salamov A."/>
            <person name="Schmutz J."/>
            <person name="Weeks D."/>
            <person name="Yamada T."/>
            <person name="Claverie J.M."/>
            <person name="Grigoriev I."/>
            <person name="Van Etten J."/>
            <person name="Lomsadze A."/>
            <person name="Borodovsky M."/>
        </authorList>
    </citation>
    <scope>NUCLEOTIDE SEQUENCE [LARGE SCALE GENOMIC DNA]</scope>
    <source>
        <strain evidence="13 14">C-169</strain>
    </source>
</reference>
<comment type="cofactor">
    <cofactor evidence="2">
        <name>pyridoxal 5'-phosphate</name>
        <dbReference type="ChEBI" id="CHEBI:597326"/>
    </cofactor>
</comment>
<dbReference type="InterPro" id="IPR004839">
    <property type="entry name" value="Aminotransferase_I/II_large"/>
</dbReference>
<dbReference type="GO" id="GO:0047958">
    <property type="term" value="F:glycine:2-oxoglutarate aminotransferase activity"/>
    <property type="evidence" value="ECO:0007669"/>
    <property type="project" value="UniProtKB-EC"/>
</dbReference>
<dbReference type="AlphaFoldDB" id="I0Z9S7"/>
<dbReference type="UniPathway" id="UPA00322"/>
<comment type="catalytic activity">
    <reaction evidence="1">
        <text>glyoxylate + L-alanine = glycine + pyruvate</text>
        <dbReference type="Rhea" id="RHEA:24248"/>
        <dbReference type="ChEBI" id="CHEBI:15361"/>
        <dbReference type="ChEBI" id="CHEBI:36655"/>
        <dbReference type="ChEBI" id="CHEBI:57305"/>
        <dbReference type="ChEBI" id="CHEBI:57972"/>
        <dbReference type="EC" id="2.6.1.44"/>
    </reaction>
</comment>
<dbReference type="GO" id="GO:0030170">
    <property type="term" value="F:pyridoxal phosphate binding"/>
    <property type="evidence" value="ECO:0007669"/>
    <property type="project" value="InterPro"/>
</dbReference>
<gene>
    <name evidence="13" type="ORF">COCSUDRAFT_26706</name>
</gene>
<evidence type="ECO:0000256" key="2">
    <source>
        <dbReference type="ARBA" id="ARBA00001933"/>
    </source>
</evidence>
<dbReference type="CDD" id="cd00609">
    <property type="entry name" value="AAT_like"/>
    <property type="match status" value="1"/>
</dbReference>
<dbReference type="GO" id="GO:0004021">
    <property type="term" value="F:L-alanine:2-oxoglutarate aminotransferase activity"/>
    <property type="evidence" value="ECO:0007669"/>
    <property type="project" value="TreeGrafter"/>
</dbReference>
<dbReference type="Pfam" id="PF00155">
    <property type="entry name" value="Aminotran_1_2"/>
    <property type="match status" value="1"/>
</dbReference>
<evidence type="ECO:0000256" key="6">
    <source>
        <dbReference type="ARBA" id="ARBA00022898"/>
    </source>
</evidence>
<evidence type="ECO:0000256" key="1">
    <source>
        <dbReference type="ARBA" id="ARBA00001781"/>
    </source>
</evidence>
<keyword evidence="5" id="KW-0808">Transferase</keyword>
<dbReference type="KEGG" id="csl:COCSUDRAFT_26706"/>
<evidence type="ECO:0000313" key="13">
    <source>
        <dbReference type="EMBL" id="EIE27396.1"/>
    </source>
</evidence>
<proteinExistence type="inferred from homology"/>
<evidence type="ECO:0000256" key="10">
    <source>
        <dbReference type="ARBA" id="ARBA00052537"/>
    </source>
</evidence>